<proteinExistence type="predicted"/>
<name>A0A165X070_9HYPH</name>
<evidence type="ECO:0000313" key="1">
    <source>
        <dbReference type="EMBL" id="KZL17206.1"/>
    </source>
</evidence>
<keyword evidence="2" id="KW-1185">Reference proteome</keyword>
<sequence length="171" mass="18071">MGLHLCQKSVISRTGLHRAGCAAILLQSDIVADHLFPGAIAVLIGAGHHLKPVIAGGNRTGAAQRLISILGSAHRGLTAIGMQRGCADRRNIGGQIPIKINGVLHDQTIGTAAGYALSRHRTITGIVDFCEGNRAVSMFLPYRNTIGRAIAVKVRCYRRLAPVGGFHNKGL</sequence>
<gene>
    <name evidence="1" type="ORF">PsAD2_03208</name>
</gene>
<dbReference type="Proteomes" id="UP000076577">
    <property type="component" value="Unassembled WGS sequence"/>
</dbReference>
<evidence type="ECO:0000313" key="2">
    <source>
        <dbReference type="Proteomes" id="UP000076577"/>
    </source>
</evidence>
<accession>A0A165X070</accession>
<organism evidence="1 2">
    <name type="scientific">Pseudovibrio axinellae</name>
    <dbReference type="NCBI Taxonomy" id="989403"/>
    <lineage>
        <taxon>Bacteria</taxon>
        <taxon>Pseudomonadati</taxon>
        <taxon>Pseudomonadota</taxon>
        <taxon>Alphaproteobacteria</taxon>
        <taxon>Hyphomicrobiales</taxon>
        <taxon>Stappiaceae</taxon>
        <taxon>Pseudovibrio</taxon>
    </lineage>
</organism>
<reference evidence="1 2" key="1">
    <citation type="journal article" date="2016" name="Front. Microbiol.">
        <title>Comparative Genomic Analysis Reveals a Diverse Repertoire of Genes Involved in Prokaryote-Eukaryote Interactions within the Pseudovibrio Genus.</title>
        <authorList>
            <person name="Romano S."/>
            <person name="Fernandez-Guerra A."/>
            <person name="Reen F.J."/>
            <person name="Glockner F.O."/>
            <person name="Crowley S.P."/>
            <person name="O'Sullivan O."/>
            <person name="Cotter P.D."/>
            <person name="Adams C."/>
            <person name="Dobson A.D."/>
            <person name="O'Gara F."/>
        </authorList>
    </citation>
    <scope>NUCLEOTIDE SEQUENCE [LARGE SCALE GENOMIC DNA]</scope>
    <source>
        <strain evidence="1 2">Ad2</strain>
    </source>
</reference>
<protein>
    <submittedName>
        <fullName evidence="1">Uncharacterized protein</fullName>
    </submittedName>
</protein>
<dbReference type="AlphaFoldDB" id="A0A165X070"/>
<dbReference type="EMBL" id="LMCB01000036">
    <property type="protein sequence ID" value="KZL17206.1"/>
    <property type="molecule type" value="Genomic_DNA"/>
</dbReference>
<comment type="caution">
    <text evidence="1">The sequence shown here is derived from an EMBL/GenBank/DDBJ whole genome shotgun (WGS) entry which is preliminary data.</text>
</comment>